<keyword evidence="2" id="KW-1185">Reference proteome</keyword>
<dbReference type="Proteomes" id="UP000466517">
    <property type="component" value="Chromosome"/>
</dbReference>
<protein>
    <recommendedName>
        <fullName evidence="3">DUF559 domain-containing protein</fullName>
    </recommendedName>
</protein>
<dbReference type="KEGG" id="mmag:MMAD_50320"/>
<evidence type="ECO:0000313" key="2">
    <source>
        <dbReference type="Proteomes" id="UP000466517"/>
    </source>
</evidence>
<dbReference type="AlphaFoldDB" id="A0A7I7XNC7"/>
<gene>
    <name evidence="1" type="ORF">MMAD_50320</name>
</gene>
<accession>A0A7I7XNC7</accession>
<dbReference type="RefSeq" id="WP_163742359.1">
    <property type="nucleotide sequence ID" value="NZ_AP022610.1"/>
</dbReference>
<proteinExistence type="predicted"/>
<organism evidence="1 2">
    <name type="scientific">Mycolicibacterium madagascariense</name>
    <dbReference type="NCBI Taxonomy" id="212765"/>
    <lineage>
        <taxon>Bacteria</taxon>
        <taxon>Bacillati</taxon>
        <taxon>Actinomycetota</taxon>
        <taxon>Actinomycetes</taxon>
        <taxon>Mycobacteriales</taxon>
        <taxon>Mycobacteriaceae</taxon>
        <taxon>Mycolicibacterium</taxon>
    </lineage>
</organism>
<sequence>MRSPVFIGSESGLTPYELARRHQRLLPDVYAPASWTPTLRDRTVAAWLWSKRRAVVAGLAAAALHGADWVDATEPIELIWTCGRPPAGVIVRNETIADDEVTLVAGLPVTTRTRTAFDLGRHLGRGDAVARLDALKRATAFHEADVMALIERYRGARGVRSLRSVLPLVDVGAASPRETWLRLLLVDAGLPQPSSQYRIFDGQSLVKVLDLGWEDYLVGAEYDGDQHRTDRRQYAKDVRVKRQLARLRWNVTYVIKEDRPDEIIRSVRGALLARGWRP</sequence>
<name>A0A7I7XNC7_9MYCO</name>
<dbReference type="EMBL" id="AP022610">
    <property type="protein sequence ID" value="BBZ30737.1"/>
    <property type="molecule type" value="Genomic_DNA"/>
</dbReference>
<evidence type="ECO:0008006" key="3">
    <source>
        <dbReference type="Google" id="ProtNLM"/>
    </source>
</evidence>
<reference evidence="1 2" key="1">
    <citation type="journal article" date="2019" name="Emerg. Microbes Infect.">
        <title>Comprehensive subspecies identification of 175 nontuberculous mycobacteria species based on 7547 genomic profiles.</title>
        <authorList>
            <person name="Matsumoto Y."/>
            <person name="Kinjo T."/>
            <person name="Motooka D."/>
            <person name="Nabeya D."/>
            <person name="Jung N."/>
            <person name="Uechi K."/>
            <person name="Horii T."/>
            <person name="Iida T."/>
            <person name="Fujita J."/>
            <person name="Nakamura S."/>
        </authorList>
    </citation>
    <scope>NUCLEOTIDE SEQUENCE [LARGE SCALE GENOMIC DNA]</scope>
    <source>
        <strain evidence="1 2">JCM 13574</strain>
    </source>
</reference>
<evidence type="ECO:0000313" key="1">
    <source>
        <dbReference type="EMBL" id="BBZ30737.1"/>
    </source>
</evidence>